<evidence type="ECO:0000256" key="7">
    <source>
        <dbReference type="ARBA" id="ARBA00023159"/>
    </source>
</evidence>
<keyword evidence="7 10" id="KW-0010">Activator</keyword>
<comment type="similarity">
    <text evidence="10 11">Belongs to the SGF11 family.</text>
</comment>
<evidence type="ECO:0000256" key="1">
    <source>
        <dbReference type="ARBA" id="ARBA00004123"/>
    </source>
</evidence>
<dbReference type="HAMAP" id="MF_03047">
    <property type="entry name" value="Sgf11"/>
    <property type="match status" value="1"/>
</dbReference>
<dbReference type="FunFam" id="3.30.160.60:FF:000118">
    <property type="entry name" value="Ataxin-7-like protein 3"/>
    <property type="match status" value="1"/>
</dbReference>
<evidence type="ECO:0000256" key="8">
    <source>
        <dbReference type="ARBA" id="ARBA00023163"/>
    </source>
</evidence>
<dbReference type="GO" id="GO:0071819">
    <property type="term" value="C:DUBm complex"/>
    <property type="evidence" value="ECO:0007669"/>
    <property type="project" value="UniProtKB-UniRule"/>
</dbReference>
<keyword evidence="2 10" id="KW-0479">Metal-binding</keyword>
<evidence type="ECO:0000256" key="4">
    <source>
        <dbReference type="ARBA" id="ARBA00022833"/>
    </source>
</evidence>
<dbReference type="GO" id="GO:0000124">
    <property type="term" value="C:SAGA complex"/>
    <property type="evidence" value="ECO:0007669"/>
    <property type="project" value="UniProtKB-UniRule"/>
</dbReference>
<keyword evidence="4 10" id="KW-0862">Zinc</keyword>
<gene>
    <name evidence="10" type="primary">SGF11</name>
    <name evidence="13" type="ORF">LAMI_0A01376G</name>
</gene>
<comment type="domain">
    <text evidence="10">The long N-terminal helix forms part of the 'assembly lobe' of the SAGA deubiquitination module.</text>
</comment>
<feature type="zinc finger region" description="SGF11-type" evidence="10">
    <location>
        <begin position="70"/>
        <end position="91"/>
    </location>
</feature>
<dbReference type="OrthoDB" id="21557at2759"/>
<proteinExistence type="inferred from homology"/>
<evidence type="ECO:0000259" key="12">
    <source>
        <dbReference type="Pfam" id="PF18519"/>
    </source>
</evidence>
<evidence type="ECO:0000313" key="14">
    <source>
        <dbReference type="Proteomes" id="UP000191024"/>
    </source>
</evidence>
<dbReference type="AlphaFoldDB" id="A0A1G4ILP2"/>
<reference evidence="13 14" key="1">
    <citation type="submission" date="2016-03" db="EMBL/GenBank/DDBJ databases">
        <authorList>
            <person name="Devillers H."/>
        </authorList>
    </citation>
    <scope>NUCLEOTIDE SEQUENCE [LARGE SCALE GENOMIC DNA]</scope>
    <source>
        <strain evidence="13">CBS 11717</strain>
    </source>
</reference>
<keyword evidence="5 10" id="KW-0156">Chromatin regulator</keyword>
<organism evidence="13 14">
    <name type="scientific">Lachancea mirantina</name>
    <dbReference type="NCBI Taxonomy" id="1230905"/>
    <lineage>
        <taxon>Eukaryota</taxon>
        <taxon>Fungi</taxon>
        <taxon>Dikarya</taxon>
        <taxon>Ascomycota</taxon>
        <taxon>Saccharomycotina</taxon>
        <taxon>Saccharomycetes</taxon>
        <taxon>Saccharomycetales</taxon>
        <taxon>Saccharomycetaceae</taxon>
        <taxon>Lachancea</taxon>
    </lineage>
</organism>
<keyword evidence="6 10" id="KW-0805">Transcription regulation</keyword>
<dbReference type="Pfam" id="PF08209">
    <property type="entry name" value="Sgf11"/>
    <property type="match status" value="1"/>
</dbReference>
<comment type="subcellular location">
    <subcellularLocation>
        <location evidence="1 10 11">Nucleus</location>
    </subcellularLocation>
</comment>
<evidence type="ECO:0000256" key="9">
    <source>
        <dbReference type="ARBA" id="ARBA00023242"/>
    </source>
</evidence>
<evidence type="ECO:0000256" key="11">
    <source>
        <dbReference type="RuleBase" id="RU261113"/>
    </source>
</evidence>
<name>A0A1G4ILP2_9SACH</name>
<evidence type="ECO:0000256" key="2">
    <source>
        <dbReference type="ARBA" id="ARBA00022723"/>
    </source>
</evidence>
<feature type="domain" description="Yeast SAGA-associated factor 11 N-terminal" evidence="12">
    <location>
        <begin position="4"/>
        <end position="42"/>
    </location>
</feature>
<comment type="domain">
    <text evidence="10">The C-terminal SGF11-type zinc-finger domain together with the C-terminal catalytic domain of UBP8 forms the 'catalytic lobe' of the SAGA deubiquitination module.</text>
</comment>
<keyword evidence="9 10" id="KW-0539">Nucleus</keyword>
<sequence>MVLLTVDSVSTSIYENLLTTLIQDIVARTAVNAQRIRSCYGDEVKPYYHDDLGKTDILGRPKQQDSSIYFHCENCNRDVSANRFAAHIERCLSRGRRR</sequence>
<dbReference type="Pfam" id="PF18519">
    <property type="entry name" value="Sgf11_N"/>
    <property type="match status" value="1"/>
</dbReference>
<keyword evidence="3 10" id="KW-0863">Zinc-finger</keyword>
<dbReference type="STRING" id="1230905.A0A1G4ILP2"/>
<evidence type="ECO:0000256" key="5">
    <source>
        <dbReference type="ARBA" id="ARBA00022853"/>
    </source>
</evidence>
<protein>
    <recommendedName>
        <fullName evidence="10 11">SAGA-associated factor 11</fullName>
    </recommendedName>
</protein>
<keyword evidence="14" id="KW-1185">Reference proteome</keyword>
<dbReference type="Gene3D" id="1.10.287.210">
    <property type="match status" value="1"/>
</dbReference>
<evidence type="ECO:0000313" key="13">
    <source>
        <dbReference type="EMBL" id="SCU77503.1"/>
    </source>
</evidence>
<dbReference type="GO" id="GO:0008270">
    <property type="term" value="F:zinc ion binding"/>
    <property type="evidence" value="ECO:0007669"/>
    <property type="project" value="UniProtKB-UniRule"/>
</dbReference>
<accession>A0A1G4ILP2</accession>
<dbReference type="Proteomes" id="UP000191024">
    <property type="component" value="Chromosome A"/>
</dbReference>
<evidence type="ECO:0000256" key="3">
    <source>
        <dbReference type="ARBA" id="ARBA00022771"/>
    </source>
</evidence>
<dbReference type="InterPro" id="IPR013246">
    <property type="entry name" value="SAGA_su_Sgf11"/>
</dbReference>
<dbReference type="GO" id="GO:0003713">
    <property type="term" value="F:transcription coactivator activity"/>
    <property type="evidence" value="ECO:0007669"/>
    <property type="project" value="UniProtKB-UniRule"/>
</dbReference>
<keyword evidence="8 10" id="KW-0804">Transcription</keyword>
<dbReference type="GO" id="GO:0006325">
    <property type="term" value="P:chromatin organization"/>
    <property type="evidence" value="ECO:0007669"/>
    <property type="project" value="UniProtKB-KW"/>
</dbReference>
<comment type="subunit">
    <text evidence="10 11">Component of the 1.8 MDa SAGA transcription coactivator-HAT complex. SAGA is built of 5 distinct domains with specialized functions. Within the SAGA complex, SUS1, SGF11, SGF73 and UBP8 form an additional subcomplex of SAGA called the DUB module (deubiquitination module). Interacts directly with SGF73, SUS1 and UBP8.</text>
</comment>
<comment type="function">
    <text evidence="10 11">Functions as component of the transcription regulatory histone acetylation (HAT) complex SAGA. At the promoters, SAGA is required for recruitment of the basal transcription machinery. It influences RNA polymerase II transcriptional activity through different activities such as TBP interaction and promoter selectivity, interaction with transcription activators, and chromatin modification through histone acetylation and deubiquitination. SAGA acetylates nucleosomal histone H3 to some extent (to form H3K9ac, H3K14ac, H3K18ac and H3K23ac). SAGA interacts with DNA via upstream activating sequences (UASs). Involved in transcriptional regulation of a subset of SAGA-regulated genes. Within the SAGA complex, participates in a subcomplex, that specifically deubiquitinates histones H2B.</text>
</comment>
<dbReference type="InterPro" id="IPR041216">
    <property type="entry name" value="Sgf11_N"/>
</dbReference>
<dbReference type="EMBL" id="LT598462">
    <property type="protein sequence ID" value="SCU77503.1"/>
    <property type="molecule type" value="Genomic_DNA"/>
</dbReference>
<evidence type="ECO:0000256" key="10">
    <source>
        <dbReference type="HAMAP-Rule" id="MF_03047"/>
    </source>
</evidence>
<dbReference type="Gene3D" id="3.30.160.60">
    <property type="entry name" value="Classic Zinc Finger"/>
    <property type="match status" value="1"/>
</dbReference>
<evidence type="ECO:0000256" key="6">
    <source>
        <dbReference type="ARBA" id="ARBA00023015"/>
    </source>
</evidence>